<gene>
    <name evidence="1" type="ORF">VVD49_13465</name>
</gene>
<organism evidence="1 2">
    <name type="scientific">Uliginosibacterium silvisoli</name>
    <dbReference type="NCBI Taxonomy" id="3114758"/>
    <lineage>
        <taxon>Bacteria</taxon>
        <taxon>Pseudomonadati</taxon>
        <taxon>Pseudomonadota</taxon>
        <taxon>Betaproteobacteria</taxon>
        <taxon>Rhodocyclales</taxon>
        <taxon>Zoogloeaceae</taxon>
        <taxon>Uliginosibacterium</taxon>
    </lineage>
</organism>
<reference evidence="1 2" key="1">
    <citation type="submission" date="2024-01" db="EMBL/GenBank/DDBJ databases">
        <title>Uliginosibacterium soil sp. nov.</title>
        <authorList>
            <person name="Lv Y."/>
        </authorList>
    </citation>
    <scope>NUCLEOTIDE SEQUENCE [LARGE SCALE GENOMIC DNA]</scope>
    <source>
        <strain evidence="1 2">H3</strain>
    </source>
</reference>
<dbReference type="RefSeq" id="WP_327599696.1">
    <property type="nucleotide sequence ID" value="NZ_JAYXHS010000002.1"/>
</dbReference>
<sequence length="66" mass="7690">MELSRRWVVQDRESQRFLAIDGGAVAFTPWIKEAGHFLEEDAALETALLECTEGFTIFQFWILERN</sequence>
<keyword evidence="2" id="KW-1185">Reference proteome</keyword>
<evidence type="ECO:0000313" key="1">
    <source>
        <dbReference type="EMBL" id="MEC5386737.1"/>
    </source>
</evidence>
<dbReference type="Proteomes" id="UP001331561">
    <property type="component" value="Unassembled WGS sequence"/>
</dbReference>
<comment type="caution">
    <text evidence="1">The sequence shown here is derived from an EMBL/GenBank/DDBJ whole genome shotgun (WGS) entry which is preliminary data.</text>
</comment>
<protein>
    <submittedName>
        <fullName evidence="1">Uncharacterized protein</fullName>
    </submittedName>
</protein>
<dbReference type="EMBL" id="JAYXHS010000002">
    <property type="protein sequence ID" value="MEC5386737.1"/>
    <property type="molecule type" value="Genomic_DNA"/>
</dbReference>
<name>A0ABU6K5I5_9RHOO</name>
<proteinExistence type="predicted"/>
<accession>A0ABU6K5I5</accession>
<evidence type="ECO:0000313" key="2">
    <source>
        <dbReference type="Proteomes" id="UP001331561"/>
    </source>
</evidence>